<dbReference type="PROSITE" id="PS50937">
    <property type="entry name" value="HTH_MERR_2"/>
    <property type="match status" value="1"/>
</dbReference>
<dbReference type="Pfam" id="PF13411">
    <property type="entry name" value="MerR_1"/>
    <property type="match status" value="1"/>
</dbReference>
<dbReference type="CDD" id="cd01105">
    <property type="entry name" value="HTH_GlnR-like"/>
    <property type="match status" value="1"/>
</dbReference>
<organism evidence="6 7">
    <name type="scientific">Philodulcilactobacillus myokoensis</name>
    <dbReference type="NCBI Taxonomy" id="2929573"/>
    <lineage>
        <taxon>Bacteria</taxon>
        <taxon>Bacillati</taxon>
        <taxon>Bacillota</taxon>
        <taxon>Bacilli</taxon>
        <taxon>Lactobacillales</taxon>
        <taxon>Lactobacillaceae</taxon>
        <taxon>Philodulcilactobacillus</taxon>
    </lineage>
</organism>
<evidence type="ECO:0000313" key="7">
    <source>
        <dbReference type="Proteomes" id="UP001144204"/>
    </source>
</evidence>
<proteinExistence type="predicted"/>
<protein>
    <submittedName>
        <fullName evidence="6">Glutamine synthetase</fullName>
    </submittedName>
</protein>
<comment type="caution">
    <text evidence="6">The sequence shown here is derived from an EMBL/GenBank/DDBJ whole genome shotgun (WGS) entry which is preliminary data.</text>
</comment>
<dbReference type="AlphaFoldDB" id="A0A9W6B0L5"/>
<dbReference type="GO" id="GO:0003700">
    <property type="term" value="F:DNA-binding transcription factor activity"/>
    <property type="evidence" value="ECO:0007669"/>
    <property type="project" value="InterPro"/>
</dbReference>
<evidence type="ECO:0000256" key="3">
    <source>
        <dbReference type="ARBA" id="ARBA00023125"/>
    </source>
</evidence>
<evidence type="ECO:0000313" key="6">
    <source>
        <dbReference type="EMBL" id="GLB46789.1"/>
    </source>
</evidence>
<evidence type="ECO:0000256" key="1">
    <source>
        <dbReference type="ARBA" id="ARBA00022491"/>
    </source>
</evidence>
<dbReference type="Gene3D" id="1.10.1660.10">
    <property type="match status" value="1"/>
</dbReference>
<dbReference type="Proteomes" id="UP001144204">
    <property type="component" value="Unassembled WGS sequence"/>
</dbReference>
<evidence type="ECO:0000259" key="5">
    <source>
        <dbReference type="PROSITE" id="PS50937"/>
    </source>
</evidence>
<gene>
    <name evidence="6" type="primary">glnR</name>
    <name evidence="6" type="ORF">WR164_07680</name>
</gene>
<sequence length="125" mass="14802">MEKTDLHRSLSVLPMGTVMKLTDLSARQIRYYEQQQLIFPKRNKGNQRLFSLNDVDKIIEIKNFLSNGMNIADIKHVYKKYQLQKKEKQHRYSKRLTDNETRRLLIDDILTAGGFKSKNPKDQSF</sequence>
<keyword evidence="7" id="KW-1185">Reference proteome</keyword>
<dbReference type="RefSeq" id="WP_286136249.1">
    <property type="nucleotide sequence ID" value="NZ_BRPL01000002.1"/>
</dbReference>
<dbReference type="EMBL" id="BRPL01000002">
    <property type="protein sequence ID" value="GLB46789.1"/>
    <property type="molecule type" value="Genomic_DNA"/>
</dbReference>
<accession>A0A9W6B0L5</accession>
<keyword evidence="3" id="KW-0238">DNA-binding</keyword>
<dbReference type="InterPro" id="IPR000551">
    <property type="entry name" value="MerR-type_HTH_dom"/>
</dbReference>
<evidence type="ECO:0000256" key="2">
    <source>
        <dbReference type="ARBA" id="ARBA00023015"/>
    </source>
</evidence>
<feature type="domain" description="HTH merR-type" evidence="5">
    <location>
        <begin position="12"/>
        <end position="80"/>
    </location>
</feature>
<dbReference type="InterPro" id="IPR047057">
    <property type="entry name" value="MerR_fam"/>
</dbReference>
<dbReference type="PANTHER" id="PTHR30204:SF65">
    <property type="entry name" value="HTH-TYPE TRANSCRIPTIONAL REGULATOR TNRA"/>
    <property type="match status" value="1"/>
</dbReference>
<keyword evidence="2" id="KW-0805">Transcription regulation</keyword>
<dbReference type="PANTHER" id="PTHR30204">
    <property type="entry name" value="REDOX-CYCLING DRUG-SENSING TRANSCRIPTIONAL ACTIVATOR SOXR"/>
    <property type="match status" value="1"/>
</dbReference>
<dbReference type="SUPFAM" id="SSF46955">
    <property type="entry name" value="Putative DNA-binding domain"/>
    <property type="match status" value="1"/>
</dbReference>
<keyword evidence="4" id="KW-0804">Transcription</keyword>
<dbReference type="InterPro" id="IPR009061">
    <property type="entry name" value="DNA-bd_dom_put_sf"/>
</dbReference>
<name>A0A9W6B0L5_9LACO</name>
<reference evidence="6" key="1">
    <citation type="submission" date="2022-07" db="EMBL/GenBank/DDBJ databases">
        <authorList>
            <person name="Kouya T."/>
            <person name="Ishiyama Y."/>
        </authorList>
    </citation>
    <scope>NUCLEOTIDE SEQUENCE</scope>
    <source>
        <strain evidence="6">WR16-4</strain>
    </source>
</reference>
<dbReference type="PROSITE" id="PS00552">
    <property type="entry name" value="HTH_MERR_1"/>
    <property type="match status" value="1"/>
</dbReference>
<dbReference type="GO" id="GO:0003677">
    <property type="term" value="F:DNA binding"/>
    <property type="evidence" value="ECO:0007669"/>
    <property type="project" value="UniProtKB-KW"/>
</dbReference>
<evidence type="ECO:0000256" key="4">
    <source>
        <dbReference type="ARBA" id="ARBA00023163"/>
    </source>
</evidence>
<reference evidence="6" key="2">
    <citation type="journal article" date="2023" name="PLoS ONE">
        <title>Philodulcilactobacillus myokoensis gen. nov., sp. nov., a fructophilic, acidophilic, and agar-phobic lactic acid bacterium isolated from fermented vegetable extracts.</title>
        <authorList>
            <person name="Kouya T."/>
            <person name="Ishiyama Y."/>
            <person name="Ohashi S."/>
            <person name="Kumakubo R."/>
            <person name="Yamazaki T."/>
            <person name="Otaki T."/>
        </authorList>
    </citation>
    <scope>NUCLEOTIDE SEQUENCE</scope>
    <source>
        <strain evidence="6">WR16-4</strain>
    </source>
</reference>
<keyword evidence="1" id="KW-0678">Repressor</keyword>
<dbReference type="SMART" id="SM00422">
    <property type="entry name" value="HTH_MERR"/>
    <property type="match status" value="1"/>
</dbReference>